<evidence type="ECO:0008006" key="4">
    <source>
        <dbReference type="Google" id="ProtNLM"/>
    </source>
</evidence>
<sequence>MFSCISTVLLILIFIIALTLALPVYKARNSRIRIQCAALQGMASSIEVQLSFTLKSARSIVRKDCVGNKSKDPMKSQAARNLQEAISDCEITLDFSSMKVQNKECEMSTKL</sequence>
<accession>A0ABQ7AZF4</accession>
<evidence type="ECO:0000313" key="2">
    <source>
        <dbReference type="EMBL" id="KAF3519418.1"/>
    </source>
</evidence>
<name>A0ABQ7AZF4_BRACR</name>
<reference evidence="2 3" key="1">
    <citation type="journal article" date="2020" name="BMC Genomics">
        <title>Intraspecific diversification of the crop wild relative Brassica cretica Lam. using demographic model selection.</title>
        <authorList>
            <person name="Kioukis A."/>
            <person name="Michalopoulou V.A."/>
            <person name="Briers L."/>
            <person name="Pirintsos S."/>
            <person name="Studholme D.J."/>
            <person name="Pavlidis P."/>
            <person name="Sarris P.F."/>
        </authorList>
    </citation>
    <scope>NUCLEOTIDE SEQUENCE [LARGE SCALE GENOMIC DNA]</scope>
    <source>
        <strain evidence="3">cv. PFS-1207/04</strain>
    </source>
</reference>
<dbReference type="Proteomes" id="UP000266723">
    <property type="component" value="Unassembled WGS sequence"/>
</dbReference>
<feature type="chain" id="PRO_5045355813" description="Pectinesterase inhibitor domain-containing protein" evidence="1">
    <location>
        <begin position="22"/>
        <end position="111"/>
    </location>
</feature>
<dbReference type="EMBL" id="QGKV02001556">
    <property type="protein sequence ID" value="KAF3519418.1"/>
    <property type="molecule type" value="Genomic_DNA"/>
</dbReference>
<organism evidence="2 3">
    <name type="scientific">Brassica cretica</name>
    <name type="common">Mustard</name>
    <dbReference type="NCBI Taxonomy" id="69181"/>
    <lineage>
        <taxon>Eukaryota</taxon>
        <taxon>Viridiplantae</taxon>
        <taxon>Streptophyta</taxon>
        <taxon>Embryophyta</taxon>
        <taxon>Tracheophyta</taxon>
        <taxon>Spermatophyta</taxon>
        <taxon>Magnoliopsida</taxon>
        <taxon>eudicotyledons</taxon>
        <taxon>Gunneridae</taxon>
        <taxon>Pentapetalae</taxon>
        <taxon>rosids</taxon>
        <taxon>malvids</taxon>
        <taxon>Brassicales</taxon>
        <taxon>Brassicaceae</taxon>
        <taxon>Brassiceae</taxon>
        <taxon>Brassica</taxon>
    </lineage>
</organism>
<feature type="signal peptide" evidence="1">
    <location>
        <begin position="1"/>
        <end position="21"/>
    </location>
</feature>
<proteinExistence type="predicted"/>
<gene>
    <name evidence="2" type="ORF">DY000_02061326</name>
</gene>
<keyword evidence="3" id="KW-1185">Reference proteome</keyword>
<evidence type="ECO:0000313" key="3">
    <source>
        <dbReference type="Proteomes" id="UP000266723"/>
    </source>
</evidence>
<keyword evidence="1" id="KW-0732">Signal</keyword>
<comment type="caution">
    <text evidence="2">The sequence shown here is derived from an EMBL/GenBank/DDBJ whole genome shotgun (WGS) entry which is preliminary data.</text>
</comment>
<protein>
    <recommendedName>
        <fullName evidence="4">Pectinesterase inhibitor domain-containing protein</fullName>
    </recommendedName>
</protein>
<evidence type="ECO:0000256" key="1">
    <source>
        <dbReference type="SAM" id="SignalP"/>
    </source>
</evidence>